<dbReference type="PRINTS" id="PR00956">
    <property type="entry name" value="FLGMOTORFLIN"/>
</dbReference>
<dbReference type="PANTHER" id="PTHR30034">
    <property type="entry name" value="FLAGELLAR MOTOR SWITCH PROTEIN FLIM"/>
    <property type="match status" value="1"/>
</dbReference>
<evidence type="ECO:0000256" key="1">
    <source>
        <dbReference type="ARBA" id="ARBA00009226"/>
    </source>
</evidence>
<dbReference type="AlphaFoldDB" id="A0A2I5HK61"/>
<dbReference type="Pfam" id="PF01052">
    <property type="entry name" value="FliMN_C"/>
    <property type="match status" value="1"/>
</dbReference>
<evidence type="ECO:0000313" key="3">
    <source>
        <dbReference type="EMBL" id="ATW55888.1"/>
    </source>
</evidence>
<dbReference type="Gene3D" id="2.30.330.10">
    <property type="entry name" value="SpoA-like"/>
    <property type="match status" value="1"/>
</dbReference>
<evidence type="ECO:0000259" key="2">
    <source>
        <dbReference type="Pfam" id="PF01052"/>
    </source>
</evidence>
<proteinExistence type="inferred from homology"/>
<dbReference type="GO" id="GO:0050918">
    <property type="term" value="P:positive chemotaxis"/>
    <property type="evidence" value="ECO:0007669"/>
    <property type="project" value="TreeGrafter"/>
</dbReference>
<dbReference type="PANTHER" id="PTHR30034:SF6">
    <property type="entry name" value="YOP PROTEINS TRANSLOCATION PROTEIN Q"/>
    <property type="match status" value="1"/>
</dbReference>
<dbReference type="InterPro" id="IPR001172">
    <property type="entry name" value="FliN_T3SS_HrcQb"/>
</dbReference>
<evidence type="ECO:0000313" key="4">
    <source>
        <dbReference type="Proteomes" id="UP000230639"/>
    </source>
</evidence>
<gene>
    <name evidence="3" type="ORF">CNQ75_15995</name>
</gene>
<dbReference type="STRING" id="59204.UQ49_05870"/>
<dbReference type="GO" id="GO:0009425">
    <property type="term" value="C:bacterial-type flagellum basal body"/>
    <property type="evidence" value="ECO:0007669"/>
    <property type="project" value="InterPro"/>
</dbReference>
<accession>A0A2I5HK61</accession>
<dbReference type="InterPro" id="IPR036429">
    <property type="entry name" value="SpoA-like_sf"/>
</dbReference>
<dbReference type="GO" id="GO:0071978">
    <property type="term" value="P:bacterial-type flagellum-dependent swarming motility"/>
    <property type="evidence" value="ECO:0007669"/>
    <property type="project" value="TreeGrafter"/>
</dbReference>
<reference evidence="3 4" key="1">
    <citation type="submission" date="2017-09" db="EMBL/GenBank/DDBJ databases">
        <title>Complete genome of Salmonella enterica subsp. diarizonae isolated from stool of a patient with bacterial enteropathy.</title>
        <authorList>
            <person name="Zhou J."/>
            <person name="Chen Q."/>
            <person name="Guo L."/>
            <person name="Fan J."/>
        </authorList>
    </citation>
    <scope>NUCLEOTIDE SEQUENCE [LARGE SCALE GENOMIC DNA]</scope>
    <source>
        <strain evidence="3 4">HZS154</strain>
    </source>
</reference>
<feature type="domain" description="Flagellar motor switch protein FliN-like C-terminal" evidence="2">
    <location>
        <begin position="270"/>
        <end position="340"/>
    </location>
</feature>
<comment type="similarity">
    <text evidence="1">Belongs to the FliN/MopA/SpaO family.</text>
</comment>
<dbReference type="Proteomes" id="UP000230639">
    <property type="component" value="Chromosome"/>
</dbReference>
<sequence length="342" mass="39080">MSKDILFKNYRQGLRRNCLQGVKLAKLRWCLKIEGYSHLFIEQSTLIGSGYYKNNSKSILNLRMISGEGIWWTFRWHQQELNAWCEESSWRNWIEDKIHFFTLHEVDRHFLQLVGEWSLLPVSDEMKLAEISLKEITGQSSLLPCWSPVLTLNQVDKKFEIYLIDWPADALRWLIKGWTPLAETIGSSKPLLRCPVTIGRMTVPLRMLKQFVLGAVIIIQTDNHLNAGNYWMLADEIIIKLVRTNEEYTVSEITTEEQNDIIDANPVLTSLDDINVSIAFEIGSILMSFAELAALKPGSIIKSELSTATTVNIRVNGRVFATGDFILLDNVPGVRVNKLLQG</sequence>
<organism evidence="3 4">
    <name type="scientific">Salmonella diarizonae</name>
    <dbReference type="NCBI Taxonomy" id="59204"/>
    <lineage>
        <taxon>Bacteria</taxon>
        <taxon>Pseudomonadati</taxon>
        <taxon>Pseudomonadota</taxon>
        <taxon>Gammaproteobacteria</taxon>
        <taxon>Enterobacterales</taxon>
        <taxon>Enterobacteriaceae</taxon>
        <taxon>Salmonella</taxon>
    </lineage>
</organism>
<dbReference type="SUPFAM" id="SSF101801">
    <property type="entry name" value="Surface presentation of antigens (SPOA)"/>
    <property type="match status" value="1"/>
</dbReference>
<dbReference type="InterPro" id="IPR001543">
    <property type="entry name" value="FliN-like_C"/>
</dbReference>
<dbReference type="GO" id="GO:0003774">
    <property type="term" value="F:cytoskeletal motor activity"/>
    <property type="evidence" value="ECO:0007669"/>
    <property type="project" value="InterPro"/>
</dbReference>
<dbReference type="EMBL" id="CP023345">
    <property type="protein sequence ID" value="ATW55888.1"/>
    <property type="molecule type" value="Genomic_DNA"/>
</dbReference>
<protein>
    <recommendedName>
        <fullName evidence="2">Flagellar motor switch protein FliN-like C-terminal domain-containing protein</fullName>
    </recommendedName>
</protein>
<name>A0A2I5HK61_SALDZ</name>